<keyword evidence="1" id="KW-1133">Transmembrane helix</keyword>
<dbReference type="KEGG" id="chm:B842_07245"/>
<keyword evidence="4" id="KW-1185">Reference proteome</keyword>
<keyword evidence="1" id="KW-0812">Transmembrane</keyword>
<evidence type="ECO:0000256" key="1">
    <source>
        <dbReference type="SAM" id="Phobius"/>
    </source>
</evidence>
<dbReference type="Pfam" id="PF01478">
    <property type="entry name" value="Peptidase_A24"/>
    <property type="match status" value="1"/>
</dbReference>
<gene>
    <name evidence="3" type="ORF">B842_07245</name>
</gene>
<dbReference type="AlphaFoldDB" id="A0A0B5DAV6"/>
<evidence type="ECO:0000313" key="3">
    <source>
        <dbReference type="EMBL" id="AJE33298.1"/>
    </source>
</evidence>
<organism evidence="3 4">
    <name type="scientific">Corynebacterium humireducens NBRC 106098 = DSM 45392</name>
    <dbReference type="NCBI Taxonomy" id="1223515"/>
    <lineage>
        <taxon>Bacteria</taxon>
        <taxon>Bacillati</taxon>
        <taxon>Actinomycetota</taxon>
        <taxon>Actinomycetes</taxon>
        <taxon>Mycobacteriales</taxon>
        <taxon>Corynebacteriaceae</taxon>
        <taxon>Corynebacterium</taxon>
    </lineage>
</organism>
<feature type="domain" description="Prepilin type IV endopeptidase peptidase" evidence="2">
    <location>
        <begin position="10"/>
        <end position="103"/>
    </location>
</feature>
<dbReference type="InterPro" id="IPR000045">
    <property type="entry name" value="Prepilin_IV_endopep_pep"/>
</dbReference>
<protein>
    <submittedName>
        <fullName evidence="3">Signal peptidase, membrane protein</fullName>
    </submittedName>
</protein>
<sequence>MWILGGAVTVIVGWAVALVLVDERHHRLPDRYTLPAAGGALAGALLTEPAVALGGVAWAAFHLPGRGIGGGDVKLALSLGTLAAAAGGVGAVILAVLTASAVTVGRGVVTRAEVVPHGPSMLVGALIAVLSGVMAGVTCHS</sequence>
<reference evidence="3 4" key="1">
    <citation type="submission" date="2013-04" db="EMBL/GenBank/DDBJ databases">
        <title>Complete genome sequence of Corynebacterium humireducens DSM 45392(T), isolated from a wastewater-fed microbial fuel cell.</title>
        <authorList>
            <person name="Ruckert C."/>
            <person name="Albersmeier A."/>
            <person name="Kalinowski J."/>
        </authorList>
    </citation>
    <scope>NUCLEOTIDE SEQUENCE [LARGE SCALE GENOMIC DNA]</scope>
    <source>
        <strain evidence="4">MFC-5</strain>
    </source>
</reference>
<evidence type="ECO:0000313" key="4">
    <source>
        <dbReference type="Proteomes" id="UP000031524"/>
    </source>
</evidence>
<dbReference type="RefSeq" id="WP_040085943.1">
    <property type="nucleotide sequence ID" value="NZ_BCSU01000006.1"/>
</dbReference>
<feature type="transmembrane region" description="Helical" evidence="1">
    <location>
        <begin position="41"/>
        <end position="63"/>
    </location>
</feature>
<name>A0A0B5DAV6_9CORY</name>
<feature type="transmembrane region" description="Helical" evidence="1">
    <location>
        <begin position="121"/>
        <end position="139"/>
    </location>
</feature>
<dbReference type="GO" id="GO:0016020">
    <property type="term" value="C:membrane"/>
    <property type="evidence" value="ECO:0007669"/>
    <property type="project" value="InterPro"/>
</dbReference>
<dbReference type="HOGENOM" id="CLU_057101_11_1_11"/>
<dbReference type="GO" id="GO:0004190">
    <property type="term" value="F:aspartic-type endopeptidase activity"/>
    <property type="evidence" value="ECO:0007669"/>
    <property type="project" value="InterPro"/>
</dbReference>
<proteinExistence type="predicted"/>
<dbReference type="Proteomes" id="UP000031524">
    <property type="component" value="Chromosome"/>
</dbReference>
<dbReference type="EMBL" id="CP005286">
    <property type="protein sequence ID" value="AJE33298.1"/>
    <property type="molecule type" value="Genomic_DNA"/>
</dbReference>
<evidence type="ECO:0000259" key="2">
    <source>
        <dbReference type="Pfam" id="PF01478"/>
    </source>
</evidence>
<feature type="transmembrane region" description="Helical" evidence="1">
    <location>
        <begin position="75"/>
        <end position="101"/>
    </location>
</feature>
<keyword evidence="1" id="KW-0472">Membrane</keyword>
<accession>A0A0B5DAV6</accession>
<dbReference type="STRING" id="1223515.B842_07245"/>